<organism evidence="1 2">
    <name type="scientific">Curtobacterium citreum</name>
    <dbReference type="NCBI Taxonomy" id="2036"/>
    <lineage>
        <taxon>Bacteria</taxon>
        <taxon>Bacillati</taxon>
        <taxon>Actinomycetota</taxon>
        <taxon>Actinomycetes</taxon>
        <taxon>Micrococcales</taxon>
        <taxon>Microbacteriaceae</taxon>
        <taxon>Curtobacterium</taxon>
    </lineage>
</organism>
<evidence type="ECO:0000313" key="1">
    <source>
        <dbReference type="EMBL" id="MEK0171189.1"/>
    </source>
</evidence>
<keyword evidence="2" id="KW-1185">Reference proteome</keyword>
<name>A0ABU8Y8P4_9MICO</name>
<reference evidence="1 2" key="1">
    <citation type="submission" date="2024-03" db="EMBL/GenBank/DDBJ databases">
        <title>Whole genomes of four grape xylem sap localized bacterial endophytes.</title>
        <authorList>
            <person name="Kumar G."/>
            <person name="Savka M.A."/>
        </authorList>
    </citation>
    <scope>NUCLEOTIDE SEQUENCE [LARGE SCALE GENOMIC DNA]</scope>
    <source>
        <strain evidence="1 2">RIT_GXS8</strain>
    </source>
</reference>
<proteinExistence type="predicted"/>
<dbReference type="InterPro" id="IPR047900">
    <property type="entry name" value="Choice_anch_G"/>
</dbReference>
<dbReference type="EMBL" id="JBBLYY010000036">
    <property type="protein sequence ID" value="MEK0171189.1"/>
    <property type="molecule type" value="Genomic_DNA"/>
</dbReference>
<comment type="caution">
    <text evidence="1">The sequence shown here is derived from an EMBL/GenBank/DDBJ whole genome shotgun (WGS) entry which is preliminary data.</text>
</comment>
<gene>
    <name evidence="1" type="ORF">WMN62_06890</name>
</gene>
<dbReference type="Proteomes" id="UP001370299">
    <property type="component" value="Unassembled WGS sequence"/>
</dbReference>
<accession>A0ABU8Y8P4</accession>
<sequence>MTRRPLHLRRGRLAVVTGIVVAAALVTPTAVPSTASWTDRVWANGAVGTSSFDCGTDADYTSTASSRFLGGSIAGVDLDDVATVRGVDVAKTGAAPASVEPATAPELGTGGRPFTQAFGNPLDVGLLGDVAGIDLTGLGLGLPAGSAGAVNQVATASGTGEAVAASGLVADSGGVLVTPSTPSGDLPDPASVTLSRALPGIADVTDVGLDVGAVGASAQLAGCDAISDEVWGGVVQRTLATNLRTAVERAAADSGPAGLERDYGIASLDLRVDSPLVGALVTAVDDTVVQLDAAVDALGGKDGVLARTINQSVLGVLGGLTGSLGLGTIGGTVEITGPDLADAVAPLLAEPVQDAGGTLSLDLSKGSVRVDLAHLLGDDAHGLNDLPPNHEVVLDAVTLGALADRLGQVVDAWAAKITTALTTALGSLHVRIALAADLSAPLALGIRVKIATLSIGVDTGIAALMSGQTKLSVGVALLGLDLGGLLGVVTGLATSLVNPLTQAVVGTLTTRLFALVGTLGTTLTTTIGGPVVRALGTVLARLPGVLALRVNVQQDLDAAAPPAGRATTGRYTQTALRLSIADALVPGGLARIDLASAVVGPNSVSLLGPVRARDR</sequence>
<dbReference type="NCBIfam" id="NF033766">
    <property type="entry name" value="choice_anch_G"/>
    <property type="match status" value="1"/>
</dbReference>
<protein>
    <submittedName>
        <fullName evidence="1">Choice-of-anchor G family protein</fullName>
    </submittedName>
</protein>
<evidence type="ECO:0000313" key="2">
    <source>
        <dbReference type="Proteomes" id="UP001370299"/>
    </source>
</evidence>
<dbReference type="RefSeq" id="WP_340196545.1">
    <property type="nucleotide sequence ID" value="NZ_JBBKAP010000041.1"/>
</dbReference>